<accession>A0A1M5M5V7</accession>
<organism evidence="6 7">
    <name type="scientific">Streptoalloteichus hindustanus</name>
    <dbReference type="NCBI Taxonomy" id="2017"/>
    <lineage>
        <taxon>Bacteria</taxon>
        <taxon>Bacillati</taxon>
        <taxon>Actinomycetota</taxon>
        <taxon>Actinomycetes</taxon>
        <taxon>Pseudonocardiales</taxon>
        <taxon>Pseudonocardiaceae</taxon>
        <taxon>Streptoalloteichus</taxon>
    </lineage>
</organism>
<dbReference type="EMBL" id="FQVN01000013">
    <property type="protein sequence ID" value="SHG72646.1"/>
    <property type="molecule type" value="Genomic_DNA"/>
</dbReference>
<evidence type="ECO:0000256" key="4">
    <source>
        <dbReference type="SAM" id="SignalP"/>
    </source>
</evidence>
<gene>
    <name evidence="6" type="ORF">SAMN05444320_1133</name>
</gene>
<evidence type="ECO:0000313" key="6">
    <source>
        <dbReference type="EMBL" id="SHG72646.1"/>
    </source>
</evidence>
<reference evidence="6 7" key="1">
    <citation type="submission" date="2016-11" db="EMBL/GenBank/DDBJ databases">
        <authorList>
            <person name="Jaros S."/>
            <person name="Januszkiewicz K."/>
            <person name="Wedrychowicz H."/>
        </authorList>
    </citation>
    <scope>NUCLEOTIDE SEQUENCE [LARGE SCALE GENOMIC DNA]</scope>
    <source>
        <strain evidence="6 7">DSM 44523</strain>
    </source>
</reference>
<dbReference type="InterPro" id="IPR007210">
    <property type="entry name" value="ABC_Gly_betaine_transp_sub-bd"/>
</dbReference>
<comment type="similarity">
    <text evidence="2">Belongs to the bacterial solute-binding protein SsuA/TauA family.</text>
</comment>
<feature type="domain" description="Solute-binding protein family 3/N-terminal" evidence="5">
    <location>
        <begin position="37"/>
        <end position="257"/>
    </location>
</feature>
<dbReference type="OrthoDB" id="286202at2"/>
<comment type="subcellular location">
    <subcellularLocation>
        <location evidence="1">Periplasm</location>
    </subcellularLocation>
</comment>
<dbReference type="PROSITE" id="PS51318">
    <property type="entry name" value="TAT"/>
    <property type="match status" value="1"/>
</dbReference>
<dbReference type="InterPro" id="IPR006311">
    <property type="entry name" value="TAT_signal"/>
</dbReference>
<feature type="signal peptide" evidence="4">
    <location>
        <begin position="1"/>
        <end position="23"/>
    </location>
</feature>
<dbReference type="AlphaFoldDB" id="A0A1M5M5V7"/>
<dbReference type="STRING" id="2017.SAMN05444320_1133"/>
<dbReference type="PROSITE" id="PS51257">
    <property type="entry name" value="PROKAR_LIPOPROTEIN"/>
    <property type="match status" value="1"/>
</dbReference>
<dbReference type="SUPFAM" id="SSF53850">
    <property type="entry name" value="Periplasmic binding protein-like II"/>
    <property type="match status" value="1"/>
</dbReference>
<dbReference type="GO" id="GO:0042597">
    <property type="term" value="C:periplasmic space"/>
    <property type="evidence" value="ECO:0007669"/>
    <property type="project" value="UniProtKB-SubCell"/>
</dbReference>
<feature type="chain" id="PRO_5012544925" evidence="4">
    <location>
        <begin position="24"/>
        <end position="341"/>
    </location>
</feature>
<dbReference type="PANTHER" id="PTHR30024:SF47">
    <property type="entry name" value="TAURINE-BINDING PERIPLASMIC PROTEIN"/>
    <property type="match status" value="1"/>
</dbReference>
<dbReference type="GO" id="GO:0042918">
    <property type="term" value="P:alkanesulfonate transmembrane transport"/>
    <property type="evidence" value="ECO:0007669"/>
    <property type="project" value="TreeGrafter"/>
</dbReference>
<dbReference type="GO" id="GO:0022857">
    <property type="term" value="F:transmembrane transporter activity"/>
    <property type="evidence" value="ECO:0007669"/>
    <property type="project" value="InterPro"/>
</dbReference>
<evidence type="ECO:0000256" key="2">
    <source>
        <dbReference type="ARBA" id="ARBA00010742"/>
    </source>
</evidence>
<dbReference type="Pfam" id="PF04069">
    <property type="entry name" value="OpuAC"/>
    <property type="match status" value="1"/>
</dbReference>
<dbReference type="SMART" id="SM00062">
    <property type="entry name" value="PBPb"/>
    <property type="match status" value="1"/>
</dbReference>
<evidence type="ECO:0000256" key="3">
    <source>
        <dbReference type="ARBA" id="ARBA00022729"/>
    </source>
</evidence>
<proteinExistence type="inferred from homology"/>
<dbReference type="GO" id="GO:0043190">
    <property type="term" value="C:ATP-binding cassette (ABC) transporter complex"/>
    <property type="evidence" value="ECO:0007669"/>
    <property type="project" value="InterPro"/>
</dbReference>
<name>A0A1M5M5V7_STRHI</name>
<sequence length="341" mass="36233">MSTMSRRRALSWLGGLAAVPLLAACGVGGKTASGGKKVRIAYQNFADSTLLLKDQATLEKALPGYTFQWTAFDSGASINTAFLSGALDLAVIGSSPTAQALCPPLNIPYQIVQLLNVIGDSEALVVRNGTGITEAAQLVGRKVATPFGSTSHYSLLAALRQSGVDPARVDLVDLEPQNIVAAWQRGDIDAAYLWTPALSTLLQNGTTLTDSAKLAQAGKPTMTFTVTSKDFADRHPAVLAEWLKATNAAIQQIKTNPTPVAEAVSRQLGSTRDDALAQLKQNIYLDLGEQHSPDYFGTITTPGALAQRLQDTAEFLAQQKKVDTVPGLDTFRNALRVPELS</sequence>
<dbReference type="Gene3D" id="3.40.190.10">
    <property type="entry name" value="Periplasmic binding protein-like II"/>
    <property type="match status" value="2"/>
</dbReference>
<dbReference type="InterPro" id="IPR001638">
    <property type="entry name" value="Solute-binding_3/MltF_N"/>
</dbReference>
<keyword evidence="3 4" id="KW-0732">Signal</keyword>
<evidence type="ECO:0000259" key="5">
    <source>
        <dbReference type="SMART" id="SM00062"/>
    </source>
</evidence>
<evidence type="ECO:0000313" key="7">
    <source>
        <dbReference type="Proteomes" id="UP000184501"/>
    </source>
</evidence>
<keyword evidence="7" id="KW-1185">Reference proteome</keyword>
<dbReference type="PANTHER" id="PTHR30024">
    <property type="entry name" value="ALIPHATIC SULFONATES-BINDING PROTEIN-RELATED"/>
    <property type="match status" value="1"/>
</dbReference>
<protein>
    <submittedName>
        <fullName evidence="6">Taurine transport system substrate-binding protein</fullName>
    </submittedName>
</protein>
<evidence type="ECO:0000256" key="1">
    <source>
        <dbReference type="ARBA" id="ARBA00004418"/>
    </source>
</evidence>
<dbReference type="Proteomes" id="UP000184501">
    <property type="component" value="Unassembled WGS sequence"/>
</dbReference>